<dbReference type="GO" id="GO:0005788">
    <property type="term" value="C:endoplasmic reticulum lumen"/>
    <property type="evidence" value="ECO:0007669"/>
    <property type="project" value="UniProtKB-SubCell"/>
</dbReference>
<dbReference type="Gene3D" id="3.90.640.10">
    <property type="entry name" value="Actin, Chain A, domain 4"/>
    <property type="match status" value="1"/>
</dbReference>
<organism evidence="10">
    <name type="scientific">Tetraodon nigroviridis</name>
    <name type="common">Spotted green pufferfish</name>
    <name type="synonym">Chelonodon nigroviridis</name>
    <dbReference type="NCBI Taxonomy" id="99883"/>
    <lineage>
        <taxon>Eukaryota</taxon>
        <taxon>Metazoa</taxon>
        <taxon>Chordata</taxon>
        <taxon>Craniata</taxon>
        <taxon>Vertebrata</taxon>
        <taxon>Euteleostomi</taxon>
        <taxon>Actinopterygii</taxon>
        <taxon>Neopterygii</taxon>
        <taxon>Teleostei</taxon>
        <taxon>Neoteleostei</taxon>
        <taxon>Acanthomorphata</taxon>
        <taxon>Eupercaria</taxon>
        <taxon>Tetraodontiformes</taxon>
        <taxon>Tetradontoidea</taxon>
        <taxon>Tetraodontidae</taxon>
        <taxon>Tetraodon</taxon>
    </lineage>
</organism>
<keyword evidence="4" id="KW-0547">Nucleotide-binding</keyword>
<gene>
    <name evidence="10" type="ORF">GSTENG00016336001</name>
</gene>
<protein>
    <recommendedName>
        <fullName evidence="8">Hypoxia up-regulated protein 1</fullName>
    </recommendedName>
</protein>
<dbReference type="GO" id="GO:1903298">
    <property type="term" value="P:negative regulation of hypoxia-induced intrinsic apoptotic signaling pathway"/>
    <property type="evidence" value="ECO:0007669"/>
    <property type="project" value="TreeGrafter"/>
</dbReference>
<dbReference type="GO" id="GO:0140662">
    <property type="term" value="F:ATP-dependent protein folding chaperone"/>
    <property type="evidence" value="ECO:0007669"/>
    <property type="project" value="InterPro"/>
</dbReference>
<evidence type="ECO:0000313" key="10">
    <source>
        <dbReference type="EMBL" id="CAF98585.1"/>
    </source>
</evidence>
<reference evidence="10" key="2">
    <citation type="submission" date="2004-02" db="EMBL/GenBank/DDBJ databases">
        <authorList>
            <consortium name="Genoscope"/>
            <consortium name="Whitehead Institute Centre for Genome Research"/>
        </authorList>
    </citation>
    <scope>NUCLEOTIDE SEQUENCE</scope>
</reference>
<keyword evidence="7" id="KW-0143">Chaperone</keyword>
<evidence type="ECO:0000256" key="4">
    <source>
        <dbReference type="ARBA" id="ARBA00022741"/>
    </source>
</evidence>
<dbReference type="InterPro" id="IPR043129">
    <property type="entry name" value="ATPase_NBD"/>
</dbReference>
<feature type="region of interest" description="Disordered" evidence="9">
    <location>
        <begin position="818"/>
        <end position="856"/>
    </location>
</feature>
<sequence>SVAVMSVDLGSEWMKMAIVKPGVPMEIVLNKESRRKTPTAVCLKENERLFGDSALGMSVKNPRSVYLHLQSLLGKKHGNLQVALYQKRFPEHQLQEDSVRGTAYFKYSQEMQYTAEELLGMVLNYSRVLAQDFAEQPIKDAVITVPAFFNQAERRAVLQAAQLAGLKVLQLINDNTAVALNYGVFRRKDIDSTAKNVMFYDMGSGSTTATIVTYQTVKTKESGTQPQLQIRGVGFDRGLGGFEMDLRLRDHLAKLFNGQKKSGKDVRENHRAMAKLLKEAQRLKTVLSANVDFMAQASPSSVTPFSLAAYGNLIVEGLMDDIDFKAKVTRAEFEDLCADLFERVPQPVRDALSTAEMTMSEIEQVILVGGSTRVPKVQEVLLKAVGKEELGKNINADEAAAMGAVYQAAALSKAFKVKPFLVRDAAVFPIQVDFTRETEEEGTKTVKHNKRILFDRMAPYPQRKVITFNRYNADFAFDINYGDLSFLSKEDISVFGSLNLTTVKLSGVGSSFQKHADAESKGIKAHFNMDESGVLLLDRVESVFETMEEEKEEESTLTKLGNTISTLFGGGSSEPTPNVTEPVQADAERKAKPKKKSKISEDIAVELLINDVLDPTPEELTSSKKKLQDLTDRDMAKHEREKTLNSLEAFIFETQDKLYQEEYQFVVSEEEKEQISGKLRDASEWMDEDGYAATTKQLREKLSQLKSSCKDMFFRVEERRKWPEHLAALESMLNTSSFFLRRVSAKLIPEDDQIFTEVELNLLEKVINETTTWKNETVAEQEKRSPQERPILLSKDIESKLALLDREVNYLLNKAKFAKPKAKAKAKNSTSADKDNSTSEEKTIPPAEQEKAPPPT</sequence>
<comment type="similarity">
    <text evidence="2">Belongs to the heat shock protein 70 family.</text>
</comment>
<dbReference type="Gene3D" id="3.30.30.30">
    <property type="match status" value="1"/>
</dbReference>
<evidence type="ECO:0000256" key="2">
    <source>
        <dbReference type="ARBA" id="ARBA00007381"/>
    </source>
</evidence>
<dbReference type="SUPFAM" id="SSF100934">
    <property type="entry name" value="Heat shock protein 70kD (HSP70), C-terminal subdomain"/>
    <property type="match status" value="1"/>
</dbReference>
<dbReference type="PANTHER" id="PTHR45639">
    <property type="entry name" value="HSC70CB, ISOFORM G-RELATED"/>
    <property type="match status" value="1"/>
</dbReference>
<dbReference type="InterPro" id="IPR018181">
    <property type="entry name" value="Heat_shock_70_CS"/>
</dbReference>
<evidence type="ECO:0000256" key="7">
    <source>
        <dbReference type="ARBA" id="ARBA00023186"/>
    </source>
</evidence>
<dbReference type="InterPro" id="IPR029048">
    <property type="entry name" value="HSP70_C_sf"/>
</dbReference>
<evidence type="ECO:0000256" key="5">
    <source>
        <dbReference type="ARBA" id="ARBA00022824"/>
    </source>
</evidence>
<keyword evidence="5" id="KW-0256">Endoplasmic reticulum</keyword>
<dbReference type="Gene3D" id="3.30.420.40">
    <property type="match status" value="2"/>
</dbReference>
<feature type="region of interest" description="Disordered" evidence="9">
    <location>
        <begin position="568"/>
        <end position="596"/>
    </location>
</feature>
<feature type="compositionally biased region" description="Basic and acidic residues" evidence="9">
    <location>
        <begin position="832"/>
        <end position="856"/>
    </location>
</feature>
<dbReference type="Pfam" id="PF00012">
    <property type="entry name" value="HSP70"/>
    <property type="match status" value="1"/>
</dbReference>
<reference evidence="10" key="1">
    <citation type="journal article" date="2004" name="Nature">
        <title>Genome duplication in the teleost fish Tetraodon nigroviridis reveals the early vertebrate proto-karyotype.</title>
        <authorList>
            <person name="Jaillon O."/>
            <person name="Aury J.-M."/>
            <person name="Brunet F."/>
            <person name="Petit J.-L."/>
            <person name="Stange-Thomann N."/>
            <person name="Mauceli E."/>
            <person name="Bouneau L."/>
            <person name="Fischer C."/>
            <person name="Ozouf-Costaz C."/>
            <person name="Bernot A."/>
            <person name="Nicaud S."/>
            <person name="Jaffe D."/>
            <person name="Fisher S."/>
            <person name="Lutfalla G."/>
            <person name="Dossat C."/>
            <person name="Segurens B."/>
            <person name="Dasilva C."/>
            <person name="Salanoubat M."/>
            <person name="Levy M."/>
            <person name="Boudet N."/>
            <person name="Castellano S."/>
            <person name="Anthouard V."/>
            <person name="Jubin C."/>
            <person name="Castelli V."/>
            <person name="Katinka M."/>
            <person name="Vacherie B."/>
            <person name="Biemont C."/>
            <person name="Skalli Z."/>
            <person name="Cattolico L."/>
            <person name="Poulain J."/>
            <person name="De Berardinis V."/>
            <person name="Cruaud C."/>
            <person name="Duprat S."/>
            <person name="Brottier P."/>
            <person name="Coutanceau J.-P."/>
            <person name="Gouzy J."/>
            <person name="Parra G."/>
            <person name="Lardier G."/>
            <person name="Chapple C."/>
            <person name="McKernan K.J."/>
            <person name="McEwan P."/>
            <person name="Bosak S."/>
            <person name="Kellis M."/>
            <person name="Volff J.-N."/>
            <person name="Guigo R."/>
            <person name="Zody M.C."/>
            <person name="Mesirov J."/>
            <person name="Lindblad-Toh K."/>
            <person name="Birren B."/>
            <person name="Nusbaum C."/>
            <person name="Kahn D."/>
            <person name="Robinson-Rechavi M."/>
            <person name="Laudet V."/>
            <person name="Schachter V."/>
            <person name="Quetier F."/>
            <person name="Saurin W."/>
            <person name="Scarpelli C."/>
            <person name="Wincker P."/>
            <person name="Lander E.S."/>
            <person name="Weissenbach J."/>
            <person name="Roest Crollius H."/>
        </authorList>
    </citation>
    <scope>NUCLEOTIDE SEQUENCE [LARGE SCALE GENOMIC DNA]</scope>
</reference>
<evidence type="ECO:0000256" key="3">
    <source>
        <dbReference type="ARBA" id="ARBA00022729"/>
    </source>
</evidence>
<feature type="non-terminal residue" evidence="10">
    <location>
        <position position="1"/>
    </location>
</feature>
<dbReference type="FunFam" id="1.20.1270.10:FF:000013">
    <property type="entry name" value="Hypoxia up-regulated protein 1"/>
    <property type="match status" value="1"/>
</dbReference>
<keyword evidence="3" id="KW-0732">Signal</keyword>
<dbReference type="FunFam" id="2.60.34.10:FF:000009">
    <property type="entry name" value="Hypoxia up-regulated protein 1"/>
    <property type="match status" value="1"/>
</dbReference>
<dbReference type="Gene3D" id="1.20.1270.10">
    <property type="match status" value="1"/>
</dbReference>
<evidence type="ECO:0000256" key="1">
    <source>
        <dbReference type="ARBA" id="ARBA00004319"/>
    </source>
</evidence>
<dbReference type="FunFam" id="3.30.30.30:FF:000004">
    <property type="entry name" value="hypoxia up-regulated protein 1"/>
    <property type="match status" value="1"/>
</dbReference>
<evidence type="ECO:0000256" key="6">
    <source>
        <dbReference type="ARBA" id="ARBA00022840"/>
    </source>
</evidence>
<proteinExistence type="inferred from homology"/>
<dbReference type="OrthoDB" id="10262720at2759"/>
<name>Q4SL97_TETNG</name>
<dbReference type="InterPro" id="IPR013126">
    <property type="entry name" value="Hsp_70_fam"/>
</dbReference>
<feature type="non-terminal residue" evidence="10">
    <location>
        <position position="856"/>
    </location>
</feature>
<dbReference type="GO" id="GO:0034663">
    <property type="term" value="C:endoplasmic reticulum chaperone complex"/>
    <property type="evidence" value="ECO:0007669"/>
    <property type="project" value="TreeGrafter"/>
</dbReference>
<dbReference type="GO" id="GO:0030968">
    <property type="term" value="P:endoplasmic reticulum unfolded protein response"/>
    <property type="evidence" value="ECO:0007669"/>
    <property type="project" value="TreeGrafter"/>
</dbReference>
<dbReference type="InterPro" id="IPR029047">
    <property type="entry name" value="HSP70_peptide-bd_sf"/>
</dbReference>
<dbReference type="GO" id="GO:0005524">
    <property type="term" value="F:ATP binding"/>
    <property type="evidence" value="ECO:0007669"/>
    <property type="project" value="UniProtKB-KW"/>
</dbReference>
<dbReference type="SUPFAM" id="SSF53067">
    <property type="entry name" value="Actin-like ATPase domain"/>
    <property type="match status" value="2"/>
</dbReference>
<dbReference type="EMBL" id="CAAE01014557">
    <property type="protein sequence ID" value="CAF98585.1"/>
    <property type="molecule type" value="Genomic_DNA"/>
</dbReference>
<dbReference type="AlphaFoldDB" id="Q4SL97"/>
<comment type="subcellular location">
    <subcellularLocation>
        <location evidence="1">Endoplasmic reticulum lumen</location>
    </subcellularLocation>
</comment>
<dbReference type="PANTHER" id="PTHR45639:SF3">
    <property type="entry name" value="HYPOXIA UP-REGULATED PROTEIN 1"/>
    <property type="match status" value="1"/>
</dbReference>
<dbReference type="PROSITE" id="PS00329">
    <property type="entry name" value="HSP70_2"/>
    <property type="match status" value="1"/>
</dbReference>
<dbReference type="CDD" id="cd10230">
    <property type="entry name" value="ASKHA_NBD_HSP70_HYOU1"/>
    <property type="match status" value="1"/>
</dbReference>
<comment type="caution">
    <text evidence="10">The sequence shown here is derived from an EMBL/GenBank/DDBJ whole genome shotgun (WGS) entry which is preliminary data.</text>
</comment>
<keyword evidence="6" id="KW-0067">ATP-binding</keyword>
<dbReference type="PRINTS" id="PR00301">
    <property type="entry name" value="HEATSHOCK70"/>
</dbReference>
<evidence type="ECO:0000256" key="9">
    <source>
        <dbReference type="SAM" id="MobiDB-lite"/>
    </source>
</evidence>
<dbReference type="Gene3D" id="2.60.34.10">
    <property type="entry name" value="Substrate Binding Domain Of DNAk, Chain A, domain 1"/>
    <property type="match status" value="1"/>
</dbReference>
<evidence type="ECO:0000256" key="8">
    <source>
        <dbReference type="ARBA" id="ARBA00040503"/>
    </source>
</evidence>
<dbReference type="KEGG" id="tng:GSTEN00016336G001"/>
<accession>Q4SL97</accession>
<dbReference type="PROSITE" id="PS01036">
    <property type="entry name" value="HSP70_3"/>
    <property type="match status" value="1"/>
</dbReference>